<gene>
    <name evidence="2" type="ORF">R9X50_00234900</name>
</gene>
<protein>
    <recommendedName>
        <fullName evidence="1">DUF7962 domain-containing protein</fullName>
    </recommendedName>
</protein>
<accession>A0AAQ3R6K2</accession>
<organism evidence="2 3">
    <name type="scientific">Acrodontium crateriforme</name>
    <dbReference type="NCBI Taxonomy" id="150365"/>
    <lineage>
        <taxon>Eukaryota</taxon>
        <taxon>Fungi</taxon>
        <taxon>Dikarya</taxon>
        <taxon>Ascomycota</taxon>
        <taxon>Pezizomycotina</taxon>
        <taxon>Dothideomycetes</taxon>
        <taxon>Dothideomycetidae</taxon>
        <taxon>Mycosphaerellales</taxon>
        <taxon>Teratosphaeriaceae</taxon>
        <taxon>Acrodontium</taxon>
    </lineage>
</organism>
<dbReference type="Pfam" id="PF25907">
    <property type="entry name" value="DUF7962"/>
    <property type="match status" value="1"/>
</dbReference>
<name>A0AAQ3R6K2_9PEZI</name>
<dbReference type="EMBL" id="CP138582">
    <property type="protein sequence ID" value="WPG99533.1"/>
    <property type="molecule type" value="Genomic_DNA"/>
</dbReference>
<dbReference type="InterPro" id="IPR036282">
    <property type="entry name" value="Glutathione-S-Trfase_C_sf"/>
</dbReference>
<dbReference type="SUPFAM" id="SSF47616">
    <property type="entry name" value="GST C-terminal domain-like"/>
    <property type="match status" value="1"/>
</dbReference>
<evidence type="ECO:0000259" key="1">
    <source>
        <dbReference type="Pfam" id="PF25907"/>
    </source>
</evidence>
<keyword evidence="3" id="KW-1185">Reference proteome</keyword>
<dbReference type="AlphaFoldDB" id="A0AAQ3R6K2"/>
<reference evidence="2 3" key="1">
    <citation type="submission" date="2023-11" db="EMBL/GenBank/DDBJ databases">
        <title>An acidophilic fungus is an integral part of prey digestion in a carnivorous sundew plant.</title>
        <authorList>
            <person name="Tsai I.J."/>
        </authorList>
    </citation>
    <scope>NUCLEOTIDE SEQUENCE [LARGE SCALE GENOMIC DNA]</scope>
    <source>
        <strain evidence="2">169a</strain>
    </source>
</reference>
<sequence>MASLQPVIAWDYQFAPNAQKSRNYLYATKTPFKICEQPFVLPRPILSAIGITYRRIPVLSIGKDVFCDTISFMDAMQSLLGSQGLRKSPGDRAFEAWGYRSFWICLAVVPSKLVTKELATDRADLFEVFSRTDFADLRQNAFGELRSLFDTAENEFLTSEGSFIGGANDCGMADIHAIWMIKWAVQTVGVSEEPQLGEKFYPRVWRWINSLQNHDGAIEKDQKISQEEAKAIIMGSQYAVPDIGFDANDPVGLKPGDAAAVEATDAQPGKYPQKGRLVGLSARQAVLEMENGLRVHFPRVGYTIKQG</sequence>
<dbReference type="InterPro" id="IPR058268">
    <property type="entry name" value="DUF7962"/>
</dbReference>
<feature type="domain" description="DUF7962" evidence="1">
    <location>
        <begin position="116"/>
        <end position="212"/>
    </location>
</feature>
<evidence type="ECO:0000313" key="3">
    <source>
        <dbReference type="Proteomes" id="UP001303373"/>
    </source>
</evidence>
<evidence type="ECO:0000313" key="2">
    <source>
        <dbReference type="EMBL" id="WPG99533.1"/>
    </source>
</evidence>
<dbReference type="Gene3D" id="3.40.30.110">
    <property type="match status" value="2"/>
</dbReference>
<dbReference type="Proteomes" id="UP001303373">
    <property type="component" value="Chromosome 3"/>
</dbReference>
<proteinExistence type="predicted"/>